<dbReference type="EMBL" id="NWTK01000011">
    <property type="protein sequence ID" value="PKR52906.1"/>
    <property type="molecule type" value="Genomic_DNA"/>
</dbReference>
<evidence type="ECO:0000313" key="2">
    <source>
        <dbReference type="Proteomes" id="UP000233597"/>
    </source>
</evidence>
<name>A0A2N3KQX3_9PROT</name>
<dbReference type="Proteomes" id="UP000233597">
    <property type="component" value="Unassembled WGS sequence"/>
</dbReference>
<sequence>MSANDISAISMKPRLGRRGMIIGAAALCVVAAIALDTTVVTIGSEQDTRVAGFSPDAYGKKEFPRIRDDITARAVDAPTLANALAADKKAAAKKYGTGGAMPVLPVKLTGTVGEGKAGIYDIAVDGVENVRIRVQTGPAINGTDLRDAPGDIAFGAFKNQIEYQDAGAGINRAMKAEVLAGFDNSDLTGKTVSLTGVFKLINPKMWLITPVKVQVQ</sequence>
<dbReference type="InterPro" id="IPR014582">
    <property type="entry name" value="UCP033535_lipo"/>
</dbReference>
<evidence type="ECO:0008006" key="3">
    <source>
        <dbReference type="Google" id="ProtNLM"/>
    </source>
</evidence>
<dbReference type="AlphaFoldDB" id="A0A2N3KQX3"/>
<dbReference type="RefSeq" id="WP_101268540.1">
    <property type="nucleotide sequence ID" value="NZ_NWTK01000011.1"/>
</dbReference>
<dbReference type="InterPro" id="IPR036215">
    <property type="entry name" value="TM0957-like_sf"/>
</dbReference>
<gene>
    <name evidence="1" type="ORF">COO20_16530</name>
</gene>
<dbReference type="OrthoDB" id="6631333at2"/>
<evidence type="ECO:0000313" key="1">
    <source>
        <dbReference type="EMBL" id="PKR52906.1"/>
    </source>
</evidence>
<reference evidence="1 2" key="1">
    <citation type="submission" date="2017-09" db="EMBL/GenBank/DDBJ databases">
        <title>Biodiversity and function of Thalassospira species in the particle-attached aromatic-hydrocarbon-degrading consortia from the surface seawater of the South China Sea.</title>
        <authorList>
            <person name="Dong C."/>
            <person name="Liu R."/>
            <person name="Shao Z."/>
        </authorList>
    </citation>
    <scope>NUCLEOTIDE SEQUENCE [LARGE SCALE GENOMIC DNA]</scope>
    <source>
        <strain evidence="1 2">CSC1P2</strain>
    </source>
</reference>
<dbReference type="PIRSF" id="PIRSF033535">
    <property type="entry name" value="UCP033535_plp"/>
    <property type="match status" value="1"/>
</dbReference>
<protein>
    <recommendedName>
        <fullName evidence="3">DUF2291 domain-containing protein</fullName>
    </recommendedName>
</protein>
<dbReference type="Pfam" id="PF10054">
    <property type="entry name" value="DUF2291"/>
    <property type="match status" value="1"/>
</dbReference>
<accession>A0A2N3KQX3</accession>
<organism evidence="1 2">
    <name type="scientific">Thalassospira marina</name>
    <dbReference type="NCBI Taxonomy" id="2048283"/>
    <lineage>
        <taxon>Bacteria</taxon>
        <taxon>Pseudomonadati</taxon>
        <taxon>Pseudomonadota</taxon>
        <taxon>Alphaproteobacteria</taxon>
        <taxon>Rhodospirillales</taxon>
        <taxon>Thalassospiraceae</taxon>
        <taxon>Thalassospira</taxon>
    </lineage>
</organism>
<dbReference type="SUPFAM" id="SSF141318">
    <property type="entry name" value="TM0957-like"/>
    <property type="match status" value="1"/>
</dbReference>
<comment type="caution">
    <text evidence="1">The sequence shown here is derived from an EMBL/GenBank/DDBJ whole genome shotgun (WGS) entry which is preliminary data.</text>
</comment>
<proteinExistence type="predicted"/>